<dbReference type="STRING" id="364200.SAMN04488515_0961"/>
<keyword evidence="10" id="KW-1185">Reference proteome</keyword>
<comment type="similarity">
    <text evidence="2">Belongs to the OmpP1/FadL family.</text>
</comment>
<accession>A0A1I0P1G3</accession>
<evidence type="ECO:0000256" key="4">
    <source>
        <dbReference type="ARBA" id="ARBA00022692"/>
    </source>
</evidence>
<keyword evidence="7" id="KW-0998">Cell outer membrane</keyword>
<dbReference type="SUPFAM" id="SSF56935">
    <property type="entry name" value="Porins"/>
    <property type="match status" value="1"/>
</dbReference>
<dbReference type="OrthoDB" id="6679728at2"/>
<keyword evidence="3" id="KW-1134">Transmembrane beta strand</keyword>
<reference evidence="9 10" key="1">
    <citation type="submission" date="2016-10" db="EMBL/GenBank/DDBJ databases">
        <authorList>
            <person name="de Groot N.N."/>
        </authorList>
    </citation>
    <scope>NUCLEOTIDE SEQUENCE [LARGE SCALE GENOMIC DNA]</scope>
    <source>
        <strain evidence="9 10">DSM 17925</strain>
    </source>
</reference>
<dbReference type="RefSeq" id="WP_089990894.1">
    <property type="nucleotide sequence ID" value="NZ_FOIZ01000001.1"/>
</dbReference>
<sequence length="370" mass="38449">MKNVLTVGAALMLTTTSAYALGLDRSGQNIGVLFEDGEYAELTFGKVTPTLDGADNIAFGGTDVGNVANDYTQFSLAYKTDINDQLSYAVIFDQPYGADVEYPSSADGGGLALAGTSASLESKAVTALLRYKFNENVSVHAGLRAETISADITLAGLAYGPLNGYNTSLAQNTAYGYAVGAAYERPDIALRVALTYHSAIEHEFDTTENGAPSLPTTVETPQAVNLDFQTGIAADTLLFGSIRWAEYSNVIVSPAGFAAATGGGSLTDIDDGVAYNIGVGRRFTDQLSASVSVGYEAASDDDLVSPLAPSNGNYSIALGAEYKVTDNIAVSGGVRYIKVGDAQPATADTARAEFTDNDAIGVGIKVGYTF</sequence>
<evidence type="ECO:0000256" key="2">
    <source>
        <dbReference type="ARBA" id="ARBA00008163"/>
    </source>
</evidence>
<dbReference type="Gene3D" id="2.40.160.60">
    <property type="entry name" value="Outer membrane protein transport protein (OMPP1/FadL/TodX)"/>
    <property type="match status" value="1"/>
</dbReference>
<keyword evidence="4" id="KW-0812">Transmembrane</keyword>
<organism evidence="9 10">
    <name type="scientific">Cognatiyoonia koreensis</name>
    <dbReference type="NCBI Taxonomy" id="364200"/>
    <lineage>
        <taxon>Bacteria</taxon>
        <taxon>Pseudomonadati</taxon>
        <taxon>Pseudomonadota</taxon>
        <taxon>Alphaproteobacteria</taxon>
        <taxon>Rhodobacterales</taxon>
        <taxon>Paracoccaceae</taxon>
        <taxon>Cognatiyoonia</taxon>
    </lineage>
</organism>
<gene>
    <name evidence="9" type="ORF">SAMN04488515_0961</name>
</gene>
<name>A0A1I0P1G3_9RHOB</name>
<evidence type="ECO:0000256" key="1">
    <source>
        <dbReference type="ARBA" id="ARBA00004571"/>
    </source>
</evidence>
<evidence type="ECO:0000256" key="7">
    <source>
        <dbReference type="ARBA" id="ARBA00023237"/>
    </source>
</evidence>
<dbReference type="PANTHER" id="PTHR35093:SF8">
    <property type="entry name" value="OUTER MEMBRANE PROTEIN NMB0088-RELATED"/>
    <property type="match status" value="1"/>
</dbReference>
<feature type="chain" id="PRO_5011623448" evidence="8">
    <location>
        <begin position="21"/>
        <end position="370"/>
    </location>
</feature>
<dbReference type="GO" id="GO:0009279">
    <property type="term" value="C:cell outer membrane"/>
    <property type="evidence" value="ECO:0007669"/>
    <property type="project" value="UniProtKB-SubCell"/>
</dbReference>
<dbReference type="GO" id="GO:0015483">
    <property type="term" value="F:long-chain fatty acid transporting porin activity"/>
    <property type="evidence" value="ECO:0007669"/>
    <property type="project" value="TreeGrafter"/>
</dbReference>
<dbReference type="PANTHER" id="PTHR35093">
    <property type="entry name" value="OUTER MEMBRANE PROTEIN NMB0088-RELATED"/>
    <property type="match status" value="1"/>
</dbReference>
<evidence type="ECO:0000313" key="10">
    <source>
        <dbReference type="Proteomes" id="UP000199167"/>
    </source>
</evidence>
<evidence type="ECO:0000256" key="6">
    <source>
        <dbReference type="ARBA" id="ARBA00023136"/>
    </source>
</evidence>
<keyword evidence="6" id="KW-0472">Membrane</keyword>
<dbReference type="InterPro" id="IPR005017">
    <property type="entry name" value="OMPP1/FadL/TodX"/>
</dbReference>
<protein>
    <submittedName>
        <fullName evidence="9">Long-chain fatty acid transport protein</fullName>
    </submittedName>
</protein>
<keyword evidence="5 8" id="KW-0732">Signal</keyword>
<feature type="signal peptide" evidence="8">
    <location>
        <begin position="1"/>
        <end position="20"/>
    </location>
</feature>
<evidence type="ECO:0000313" key="9">
    <source>
        <dbReference type="EMBL" id="SEW08126.1"/>
    </source>
</evidence>
<evidence type="ECO:0000256" key="5">
    <source>
        <dbReference type="ARBA" id="ARBA00022729"/>
    </source>
</evidence>
<evidence type="ECO:0000256" key="3">
    <source>
        <dbReference type="ARBA" id="ARBA00022452"/>
    </source>
</evidence>
<comment type="subcellular location">
    <subcellularLocation>
        <location evidence="1">Cell outer membrane</location>
        <topology evidence="1">Multi-pass membrane protein</topology>
    </subcellularLocation>
</comment>
<dbReference type="Pfam" id="PF03349">
    <property type="entry name" value="Toluene_X"/>
    <property type="match status" value="1"/>
</dbReference>
<evidence type="ECO:0000256" key="8">
    <source>
        <dbReference type="SAM" id="SignalP"/>
    </source>
</evidence>
<proteinExistence type="inferred from homology"/>
<dbReference type="Proteomes" id="UP000199167">
    <property type="component" value="Unassembled WGS sequence"/>
</dbReference>
<dbReference type="EMBL" id="FOIZ01000001">
    <property type="protein sequence ID" value="SEW08126.1"/>
    <property type="molecule type" value="Genomic_DNA"/>
</dbReference>
<dbReference type="AlphaFoldDB" id="A0A1I0P1G3"/>